<evidence type="ECO:0000256" key="9">
    <source>
        <dbReference type="ARBA" id="ARBA00022842"/>
    </source>
</evidence>
<feature type="binding site" evidence="18">
    <location>
        <position position="228"/>
    </location>
    <ligand>
        <name>UDP-N-acetyl-alpha-D-glucosamine</name>
        <dbReference type="ChEBI" id="CHEBI:57705"/>
    </ligand>
</feature>
<feature type="binding site" evidence="18">
    <location>
        <begin position="387"/>
        <end position="388"/>
    </location>
    <ligand>
        <name>acetyl-CoA</name>
        <dbReference type="ChEBI" id="CHEBI:57288"/>
    </ligand>
</feature>
<dbReference type="InterPro" id="IPR005882">
    <property type="entry name" value="Bifunctional_GlmU"/>
</dbReference>
<feature type="binding site" evidence="18">
    <location>
        <position position="170"/>
    </location>
    <ligand>
        <name>UDP-N-acetyl-alpha-D-glucosamine</name>
        <dbReference type="ChEBI" id="CHEBI:57705"/>
    </ligand>
</feature>
<gene>
    <name evidence="18" type="primary">glmU</name>
    <name evidence="21" type="ORF">ALQ77_01575</name>
</gene>
<keyword evidence="4 18" id="KW-0963">Cytoplasm</keyword>
<dbReference type="Pfam" id="PF12804">
    <property type="entry name" value="NTP_transf_3"/>
    <property type="match status" value="1"/>
</dbReference>
<feature type="binding site" evidence="18">
    <location>
        <position position="441"/>
    </location>
    <ligand>
        <name>acetyl-CoA</name>
        <dbReference type="ChEBI" id="CHEBI:57288"/>
    </ligand>
</feature>
<dbReference type="InterPro" id="IPR050065">
    <property type="entry name" value="GlmU-like"/>
</dbReference>
<feature type="binding site" evidence="18">
    <location>
        <position position="378"/>
    </location>
    <ligand>
        <name>UDP-N-acetyl-alpha-D-glucosamine</name>
        <dbReference type="ChEBI" id="CHEBI:57705"/>
    </ligand>
</feature>
<comment type="pathway">
    <text evidence="18">Bacterial outer membrane biogenesis; LPS lipid A biosynthesis.</text>
</comment>
<sequence>MVPVMSLEIVILAAGQGTRMRSALPKVLHPIAGNSMLGHVIHSARQLDPQRIHVVIGHGADAVRERLAADDLNFVLQDKQLGTGHAVAQAVPFITADTVLVLYGDVPLIEVDTLQRLLKHVGPQQLGLLTVELDDPTGYGRIVRNADGQVTAIVEQKDANEAQRAITEGNTGILALPAGRLGDWMSRLSNNNAQGEYYLTDVIAMAVADGLVVATEQPLDAMEVQGANDRRQLAELERHYQLRAARRLMAQGVTLRDPARFDVRGDVQVGRDVVIDINVILEGKVVIEDDVVIGPNCVIKDSTLRKGVVIKANSHLDGAVMGEGSDAGPFARLRPGSVLEARAHVGNFVELKNAHLGEGAKAGHLTYLGDAEIGARTNIGAGTITCNYDGANKWKTVLGEDVFIGSNNSLVAPVDISSGATTAAGSTITQNVDNRQLAVGRARQKNIDGWKRPEKIKKP</sequence>
<dbReference type="GO" id="GO:0006048">
    <property type="term" value="P:UDP-N-acetylglucosamine biosynthetic process"/>
    <property type="evidence" value="ECO:0007669"/>
    <property type="project" value="UniProtKB-UniPathway"/>
</dbReference>
<feature type="region of interest" description="N-acetyltransferase" evidence="18">
    <location>
        <begin position="252"/>
        <end position="459"/>
    </location>
</feature>
<dbReference type="InterPro" id="IPR011004">
    <property type="entry name" value="Trimer_LpxA-like_sf"/>
</dbReference>
<dbReference type="GO" id="GO:0071555">
    <property type="term" value="P:cell wall organization"/>
    <property type="evidence" value="ECO:0007669"/>
    <property type="project" value="UniProtKB-KW"/>
</dbReference>
<keyword evidence="12 18" id="KW-0511">Multifunctional enzyme</keyword>
<dbReference type="InterPro" id="IPR001451">
    <property type="entry name" value="Hexapep"/>
</dbReference>
<evidence type="ECO:0000256" key="2">
    <source>
        <dbReference type="ARBA" id="ARBA00007707"/>
    </source>
</evidence>
<name>A0A3M3E5C4_9PSED</name>
<comment type="caution">
    <text evidence="21">The sequence shown here is derived from an EMBL/GenBank/DDBJ whole genome shotgun (WGS) entry which is preliminary data.</text>
</comment>
<dbReference type="HAMAP" id="MF_01631">
    <property type="entry name" value="GlmU"/>
    <property type="match status" value="1"/>
</dbReference>
<keyword evidence="9 18" id="KW-0460">Magnesium</keyword>
<feature type="binding site" evidence="18">
    <location>
        <position position="367"/>
    </location>
    <ligand>
        <name>UDP-N-acetyl-alpha-D-glucosamine</name>
        <dbReference type="ChEBI" id="CHEBI:57705"/>
    </ligand>
</feature>
<comment type="function">
    <text evidence="17 18">Catalyzes the last two sequential reactions in the de novo biosynthetic pathway for UDP-N-acetylglucosamine (UDP-GlcNAc). The C-terminal domain catalyzes the transfer of acetyl group from acetyl coenzyme A to glucosamine-1-phosphate (GlcN-1-P) to produce N-acetylglucosamine-1-phosphate (GlcNAc-1-P), which is converted into UDP-GlcNAc by the transfer of uridine 5-monophosphate (from uridine 5-triphosphate), a reaction catalyzed by the N-terminal domain.</text>
</comment>
<dbReference type="Pfam" id="PF14602">
    <property type="entry name" value="Hexapep_2"/>
    <property type="match status" value="1"/>
</dbReference>
<keyword evidence="11 18" id="KW-0573">Peptidoglycan synthesis</keyword>
<feature type="binding site" evidence="18">
    <location>
        <position position="105"/>
    </location>
    <ligand>
        <name>Mg(2+)</name>
        <dbReference type="ChEBI" id="CHEBI:18420"/>
    </ligand>
</feature>
<dbReference type="GO" id="GO:0005737">
    <property type="term" value="C:cytoplasm"/>
    <property type="evidence" value="ECO:0007669"/>
    <property type="project" value="UniProtKB-SubCell"/>
</dbReference>
<comment type="catalytic activity">
    <reaction evidence="16 18">
        <text>N-acetyl-alpha-D-glucosamine 1-phosphate + UTP + H(+) = UDP-N-acetyl-alpha-D-glucosamine + diphosphate</text>
        <dbReference type="Rhea" id="RHEA:13509"/>
        <dbReference type="ChEBI" id="CHEBI:15378"/>
        <dbReference type="ChEBI" id="CHEBI:33019"/>
        <dbReference type="ChEBI" id="CHEBI:46398"/>
        <dbReference type="ChEBI" id="CHEBI:57705"/>
        <dbReference type="ChEBI" id="CHEBI:57776"/>
        <dbReference type="EC" id="2.7.7.23"/>
    </reaction>
</comment>
<dbReference type="PANTHER" id="PTHR43584:SF3">
    <property type="entry name" value="BIFUNCTIONAL PROTEIN GLMU"/>
    <property type="match status" value="1"/>
</dbReference>
<dbReference type="CDD" id="cd02540">
    <property type="entry name" value="GT2_GlmU_N_bac"/>
    <property type="match status" value="1"/>
</dbReference>
<keyword evidence="22" id="KW-1185">Reference proteome</keyword>
<keyword evidence="6 18" id="KW-0548">Nucleotidyltransferase</keyword>
<dbReference type="EC" id="2.3.1.157" evidence="18"/>
<dbReference type="SUPFAM" id="SSF51161">
    <property type="entry name" value="Trimeric LpxA-like enzymes"/>
    <property type="match status" value="1"/>
</dbReference>
<feature type="domain" description="MobA-like NTP transferase" evidence="19">
    <location>
        <begin position="10"/>
        <end position="125"/>
    </location>
</feature>
<dbReference type="Gene3D" id="3.90.550.10">
    <property type="entry name" value="Spore Coat Polysaccharide Biosynthesis Protein SpsA, Chain A"/>
    <property type="match status" value="1"/>
</dbReference>
<evidence type="ECO:0000256" key="5">
    <source>
        <dbReference type="ARBA" id="ARBA00022679"/>
    </source>
</evidence>
<evidence type="ECO:0000256" key="4">
    <source>
        <dbReference type="ARBA" id="ARBA00022490"/>
    </source>
</evidence>
<dbReference type="Proteomes" id="UP000270661">
    <property type="component" value="Unassembled WGS sequence"/>
</dbReference>
<dbReference type="GO" id="GO:0003977">
    <property type="term" value="F:UDP-N-acetylglucosamine diphosphorylase activity"/>
    <property type="evidence" value="ECO:0007669"/>
    <property type="project" value="UniProtKB-UniRule"/>
</dbReference>
<feature type="binding site" evidence="18">
    <location>
        <position position="381"/>
    </location>
    <ligand>
        <name>acetyl-CoA</name>
        <dbReference type="ChEBI" id="CHEBI:57288"/>
    </ligand>
</feature>
<comment type="subcellular location">
    <subcellularLocation>
        <location evidence="1 18">Cytoplasm</location>
    </subcellularLocation>
</comment>
<evidence type="ECO:0000259" key="20">
    <source>
        <dbReference type="Pfam" id="PF25087"/>
    </source>
</evidence>
<evidence type="ECO:0000256" key="17">
    <source>
        <dbReference type="ARBA" id="ARBA00049628"/>
    </source>
</evidence>
<feature type="binding site" evidence="18">
    <location>
        <position position="352"/>
    </location>
    <ligand>
        <name>UDP-N-acetyl-alpha-D-glucosamine</name>
        <dbReference type="ChEBI" id="CHEBI:57705"/>
    </ligand>
</feature>
<feature type="binding site" evidence="18">
    <location>
        <position position="26"/>
    </location>
    <ligand>
        <name>UDP-N-acetyl-alpha-D-glucosamine</name>
        <dbReference type="ChEBI" id="CHEBI:57705"/>
    </ligand>
</feature>
<dbReference type="PANTHER" id="PTHR43584">
    <property type="entry name" value="NUCLEOTIDYL TRANSFERASE"/>
    <property type="match status" value="1"/>
</dbReference>
<feature type="region of interest" description="Linker" evidence="18">
    <location>
        <begin position="231"/>
        <end position="251"/>
    </location>
</feature>
<evidence type="ECO:0000256" key="8">
    <source>
        <dbReference type="ARBA" id="ARBA00022737"/>
    </source>
</evidence>
<dbReference type="GO" id="GO:0019134">
    <property type="term" value="F:glucosamine-1-phosphate N-acetyltransferase activity"/>
    <property type="evidence" value="ECO:0007669"/>
    <property type="project" value="UniProtKB-UniRule"/>
</dbReference>
<protein>
    <recommendedName>
        <fullName evidence="18">Bifunctional protein GlmU</fullName>
    </recommendedName>
    <domain>
        <recommendedName>
            <fullName evidence="18">UDP-N-acetylglucosamine pyrophosphorylase</fullName>
            <ecNumber evidence="18">2.7.7.23</ecNumber>
        </recommendedName>
        <alternativeName>
            <fullName evidence="18">N-acetylglucosamine-1-phosphate uridyltransferase</fullName>
        </alternativeName>
    </domain>
    <domain>
        <recommendedName>
            <fullName evidence="18">Glucosamine-1-phosphate N-acetyltransferase</fullName>
            <ecNumber evidence="18">2.3.1.157</ecNumber>
        </recommendedName>
    </domain>
</protein>
<dbReference type="AlphaFoldDB" id="A0A3M3E5C4"/>
<keyword evidence="14 18" id="KW-0961">Cell wall biogenesis/degradation</keyword>
<evidence type="ECO:0000256" key="18">
    <source>
        <dbReference type="HAMAP-Rule" id="MF_01631"/>
    </source>
</evidence>
<comment type="subunit">
    <text evidence="18">Homotrimer.</text>
</comment>
<feature type="binding site" evidence="18">
    <location>
        <position position="334"/>
    </location>
    <ligand>
        <name>UDP-N-acetyl-alpha-D-glucosamine</name>
        <dbReference type="ChEBI" id="CHEBI:57705"/>
    </ligand>
</feature>
<dbReference type="CDD" id="cd03353">
    <property type="entry name" value="LbH_GlmU_C"/>
    <property type="match status" value="1"/>
</dbReference>
<feature type="binding site" evidence="18">
    <location>
        <begin position="12"/>
        <end position="15"/>
    </location>
    <ligand>
        <name>UDP-N-acetyl-alpha-D-glucosamine</name>
        <dbReference type="ChEBI" id="CHEBI:57705"/>
    </ligand>
</feature>
<evidence type="ECO:0000256" key="1">
    <source>
        <dbReference type="ARBA" id="ARBA00004496"/>
    </source>
</evidence>
<dbReference type="EMBL" id="RBOJ01000096">
    <property type="protein sequence ID" value="RMM44870.1"/>
    <property type="molecule type" value="Genomic_DNA"/>
</dbReference>
<evidence type="ECO:0000256" key="6">
    <source>
        <dbReference type="ARBA" id="ARBA00022695"/>
    </source>
</evidence>
<keyword evidence="8 18" id="KW-0677">Repeat</keyword>
<keyword evidence="10 18" id="KW-0133">Cell shape</keyword>
<evidence type="ECO:0000259" key="19">
    <source>
        <dbReference type="Pfam" id="PF12804"/>
    </source>
</evidence>
<feature type="binding site" evidence="18">
    <location>
        <position position="228"/>
    </location>
    <ligand>
        <name>Mg(2+)</name>
        <dbReference type="ChEBI" id="CHEBI:18420"/>
    </ligand>
</feature>
<comment type="catalytic activity">
    <reaction evidence="15 18">
        <text>alpha-D-glucosamine 1-phosphate + acetyl-CoA = N-acetyl-alpha-D-glucosamine 1-phosphate + CoA + H(+)</text>
        <dbReference type="Rhea" id="RHEA:13725"/>
        <dbReference type="ChEBI" id="CHEBI:15378"/>
        <dbReference type="ChEBI" id="CHEBI:57287"/>
        <dbReference type="ChEBI" id="CHEBI:57288"/>
        <dbReference type="ChEBI" id="CHEBI:57776"/>
        <dbReference type="ChEBI" id="CHEBI:58516"/>
        <dbReference type="EC" id="2.3.1.157"/>
    </reaction>
</comment>
<organism evidence="21 22">
    <name type="scientific">Pseudomonas corrugata</name>
    <dbReference type="NCBI Taxonomy" id="47879"/>
    <lineage>
        <taxon>Bacteria</taxon>
        <taxon>Pseudomonadati</taxon>
        <taxon>Pseudomonadota</taxon>
        <taxon>Gammaproteobacteria</taxon>
        <taxon>Pseudomonadales</taxon>
        <taxon>Pseudomonadaceae</taxon>
        <taxon>Pseudomonas</taxon>
    </lineage>
</organism>
<feature type="binding site" evidence="18">
    <location>
        <position position="155"/>
    </location>
    <ligand>
        <name>UDP-N-acetyl-alpha-D-glucosamine</name>
        <dbReference type="ChEBI" id="CHEBI:57705"/>
    </ligand>
</feature>
<feature type="binding site" evidence="18">
    <location>
        <begin position="82"/>
        <end position="83"/>
    </location>
    <ligand>
        <name>UDP-N-acetyl-alpha-D-glucosamine</name>
        <dbReference type="ChEBI" id="CHEBI:57705"/>
    </ligand>
</feature>
<dbReference type="GO" id="GO:0000287">
    <property type="term" value="F:magnesium ion binding"/>
    <property type="evidence" value="ECO:0007669"/>
    <property type="project" value="UniProtKB-UniRule"/>
</dbReference>
<reference evidence="21 22" key="1">
    <citation type="submission" date="2018-08" db="EMBL/GenBank/DDBJ databases">
        <title>Recombination of ecologically and evolutionarily significant loci maintains genetic cohesion in the Pseudomonas syringae species complex.</title>
        <authorList>
            <person name="Dillon M."/>
            <person name="Thakur S."/>
            <person name="Almeida R.N.D."/>
            <person name="Weir B.S."/>
            <person name="Guttman D.S."/>
        </authorList>
    </citation>
    <scope>NUCLEOTIDE SEQUENCE [LARGE SCALE GENOMIC DNA]</scope>
    <source>
        <strain evidence="21 22">NCPPB2445</strain>
    </source>
</reference>
<evidence type="ECO:0000256" key="12">
    <source>
        <dbReference type="ARBA" id="ARBA00023268"/>
    </source>
</evidence>
<dbReference type="GO" id="GO:0016020">
    <property type="term" value="C:membrane"/>
    <property type="evidence" value="ECO:0007669"/>
    <property type="project" value="GOC"/>
</dbReference>
<dbReference type="InterPro" id="IPR029044">
    <property type="entry name" value="Nucleotide-diphossugar_trans"/>
</dbReference>
<dbReference type="GO" id="GO:0000902">
    <property type="term" value="P:cell morphogenesis"/>
    <property type="evidence" value="ECO:0007669"/>
    <property type="project" value="UniProtKB-UniRule"/>
</dbReference>
<dbReference type="InterPro" id="IPR056729">
    <property type="entry name" value="GMPPB_C"/>
</dbReference>
<dbReference type="UniPathway" id="UPA00113">
    <property type="reaction ID" value="UER00532"/>
</dbReference>
<keyword evidence="13 18" id="KW-0012">Acyltransferase</keyword>
<dbReference type="Pfam" id="PF25087">
    <property type="entry name" value="GMPPB_C"/>
    <property type="match status" value="1"/>
</dbReference>
<dbReference type="InterPro" id="IPR038009">
    <property type="entry name" value="GlmU_C_LbH"/>
</dbReference>
<feature type="domain" description="Mannose-1-phosphate guanyltransferase C-terminal" evidence="20">
    <location>
        <begin position="264"/>
        <end position="345"/>
    </location>
</feature>
<dbReference type="SUPFAM" id="SSF53448">
    <property type="entry name" value="Nucleotide-diphospho-sugar transferases"/>
    <property type="match status" value="1"/>
</dbReference>
<feature type="binding site" evidence="18">
    <location>
        <position position="77"/>
    </location>
    <ligand>
        <name>UDP-N-acetyl-alpha-D-glucosamine</name>
        <dbReference type="ChEBI" id="CHEBI:57705"/>
    </ligand>
</feature>
<dbReference type="STRING" id="47879.AXG94_15310"/>
<comment type="pathway">
    <text evidence="18">Nucleotide-sugar biosynthesis; UDP-N-acetyl-alpha-D-glucosamine biosynthesis; UDP-N-acetyl-alpha-D-glucosamine from N-acetyl-alpha-D-glucosamine 1-phosphate: step 1/1.</text>
</comment>
<comment type="similarity">
    <text evidence="2 18">In the C-terminal section; belongs to the transferase hexapeptide repeat family.</text>
</comment>
<feature type="binding site" evidence="18">
    <location>
        <position position="406"/>
    </location>
    <ligand>
        <name>acetyl-CoA</name>
        <dbReference type="ChEBI" id="CHEBI:57288"/>
    </ligand>
</feature>
<feature type="binding site" evidence="18">
    <location>
        <position position="140"/>
    </location>
    <ligand>
        <name>UDP-N-acetyl-alpha-D-glucosamine</name>
        <dbReference type="ChEBI" id="CHEBI:57705"/>
    </ligand>
</feature>
<accession>A0A3M3E5C4</accession>
<dbReference type="Gene3D" id="2.160.10.10">
    <property type="entry name" value="Hexapeptide repeat proteins"/>
    <property type="match status" value="1"/>
</dbReference>
<dbReference type="GO" id="GO:0009245">
    <property type="term" value="P:lipid A biosynthetic process"/>
    <property type="evidence" value="ECO:0007669"/>
    <property type="project" value="UniProtKB-UniRule"/>
</dbReference>
<comment type="similarity">
    <text evidence="3 18">In the N-terminal section; belongs to the N-acetylglucosamine-1-phosphate uridyltransferase family.</text>
</comment>
<dbReference type="GO" id="GO:0008360">
    <property type="term" value="P:regulation of cell shape"/>
    <property type="evidence" value="ECO:0007669"/>
    <property type="project" value="UniProtKB-KW"/>
</dbReference>
<comment type="pathway">
    <text evidence="18">Nucleotide-sugar biosynthesis; UDP-N-acetyl-alpha-D-glucosamine biosynthesis; N-acetyl-alpha-D-glucosamine 1-phosphate from alpha-D-glucosamine 6-phosphate (route II): step 2/2.</text>
</comment>
<dbReference type="GO" id="GO:0009252">
    <property type="term" value="P:peptidoglycan biosynthetic process"/>
    <property type="evidence" value="ECO:0007669"/>
    <property type="project" value="UniProtKB-UniRule"/>
</dbReference>
<dbReference type="UniPathway" id="UPA00973"/>
<feature type="binding site" evidence="18">
    <location>
        <begin position="103"/>
        <end position="105"/>
    </location>
    <ligand>
        <name>UDP-N-acetyl-alpha-D-glucosamine</name>
        <dbReference type="ChEBI" id="CHEBI:57705"/>
    </ligand>
</feature>
<evidence type="ECO:0000256" key="15">
    <source>
        <dbReference type="ARBA" id="ARBA00048247"/>
    </source>
</evidence>
<dbReference type="InterPro" id="IPR025877">
    <property type="entry name" value="MobA-like_NTP_Trfase"/>
</dbReference>
<evidence type="ECO:0000313" key="21">
    <source>
        <dbReference type="EMBL" id="RMM44870.1"/>
    </source>
</evidence>
<evidence type="ECO:0000256" key="13">
    <source>
        <dbReference type="ARBA" id="ARBA00023315"/>
    </source>
</evidence>
<feature type="binding site" evidence="18">
    <location>
        <position position="424"/>
    </location>
    <ligand>
        <name>acetyl-CoA</name>
        <dbReference type="ChEBI" id="CHEBI:57288"/>
    </ligand>
</feature>
<keyword evidence="7 18" id="KW-0479">Metal-binding</keyword>
<evidence type="ECO:0000256" key="11">
    <source>
        <dbReference type="ARBA" id="ARBA00022984"/>
    </source>
</evidence>
<comment type="cofactor">
    <cofactor evidence="18">
        <name>Mg(2+)</name>
        <dbReference type="ChEBI" id="CHEBI:18420"/>
    </cofactor>
    <text evidence="18">Binds 1 Mg(2+) ion per subunit.</text>
</comment>
<evidence type="ECO:0000256" key="10">
    <source>
        <dbReference type="ARBA" id="ARBA00022960"/>
    </source>
</evidence>
<dbReference type="NCBIfam" id="TIGR01173">
    <property type="entry name" value="glmU"/>
    <property type="match status" value="1"/>
</dbReference>
<evidence type="ECO:0000256" key="7">
    <source>
        <dbReference type="ARBA" id="ARBA00022723"/>
    </source>
</evidence>
<proteinExistence type="inferred from homology"/>
<evidence type="ECO:0000256" key="14">
    <source>
        <dbReference type="ARBA" id="ARBA00023316"/>
    </source>
</evidence>
<feature type="active site" description="Proton acceptor" evidence="18">
    <location>
        <position position="364"/>
    </location>
</feature>
<evidence type="ECO:0000256" key="3">
    <source>
        <dbReference type="ARBA" id="ARBA00007947"/>
    </source>
</evidence>
<evidence type="ECO:0000256" key="16">
    <source>
        <dbReference type="ARBA" id="ARBA00048493"/>
    </source>
</evidence>
<evidence type="ECO:0000313" key="22">
    <source>
        <dbReference type="Proteomes" id="UP000270661"/>
    </source>
</evidence>
<keyword evidence="5 18" id="KW-0808">Transferase</keyword>
<feature type="region of interest" description="Pyrophosphorylase" evidence="18">
    <location>
        <begin position="1"/>
        <end position="230"/>
    </location>
</feature>
<dbReference type="EC" id="2.7.7.23" evidence="18"/>